<accession>A0ACB9KCA4</accession>
<dbReference type="Proteomes" id="UP001056120">
    <property type="component" value="Linkage Group LG01"/>
</dbReference>
<protein>
    <submittedName>
        <fullName evidence="1">Uncharacterized protein</fullName>
    </submittedName>
</protein>
<sequence>MIMNYEKLEALEQESVYSMTSLDSSVEWHVLDCTHPSLSGPSQKTSTAFCQNPAKNTIPVQFSLPPITPQFKIPLFNHTRVLVIPKSLSYRDLCSQLFTKPYFSAIIEDKNPMDGRILNHGSLGFSIIADHATPSNQIRWLFSVFGGIIMCKTAYELTGIISPLVFKGFIKLENKQNLEWKNRGFSTFHALFAAIGSMYFLVFTNLFDEQAKEELLINRSSASSDTLLGMSIGYFFSDLAMIIWTYPTLGGLEYVLHHGLSLFAIIQSLLSGQVQFYILIVLFTEITTPFVNLRWYLDVAGKKNSTLYMLNGVAMFVGWLVARVILFVFFFYHVFTHFDQVDQVFYPMGYYTLLTIPPMLAIMNLFWFWKIAKGLMKTLTKLRKQS</sequence>
<comment type="caution">
    <text evidence="1">The sequence shown here is derived from an EMBL/GenBank/DDBJ whole genome shotgun (WGS) entry which is preliminary data.</text>
</comment>
<dbReference type="EMBL" id="CM042018">
    <property type="protein sequence ID" value="KAI3829907.1"/>
    <property type="molecule type" value="Genomic_DNA"/>
</dbReference>
<name>A0ACB9KCA4_9ASTR</name>
<reference evidence="1 2" key="2">
    <citation type="journal article" date="2022" name="Mol. Ecol. Resour.">
        <title>The genomes of chicory, endive, great burdock and yacon provide insights into Asteraceae paleo-polyploidization history and plant inulin production.</title>
        <authorList>
            <person name="Fan W."/>
            <person name="Wang S."/>
            <person name="Wang H."/>
            <person name="Wang A."/>
            <person name="Jiang F."/>
            <person name="Liu H."/>
            <person name="Zhao H."/>
            <person name="Xu D."/>
            <person name="Zhang Y."/>
        </authorList>
    </citation>
    <scope>NUCLEOTIDE SEQUENCE [LARGE SCALE GENOMIC DNA]</scope>
    <source>
        <strain evidence="2">cv. Yunnan</strain>
        <tissue evidence="1">Leaves</tissue>
    </source>
</reference>
<evidence type="ECO:0000313" key="2">
    <source>
        <dbReference type="Proteomes" id="UP001056120"/>
    </source>
</evidence>
<keyword evidence="2" id="KW-1185">Reference proteome</keyword>
<reference evidence="2" key="1">
    <citation type="journal article" date="2022" name="Mol. Ecol. Resour.">
        <title>The genomes of chicory, endive, great burdock and yacon provide insights into Asteraceae palaeo-polyploidization history and plant inulin production.</title>
        <authorList>
            <person name="Fan W."/>
            <person name="Wang S."/>
            <person name="Wang H."/>
            <person name="Wang A."/>
            <person name="Jiang F."/>
            <person name="Liu H."/>
            <person name="Zhao H."/>
            <person name="Xu D."/>
            <person name="Zhang Y."/>
        </authorList>
    </citation>
    <scope>NUCLEOTIDE SEQUENCE [LARGE SCALE GENOMIC DNA]</scope>
    <source>
        <strain evidence="2">cv. Yunnan</strain>
    </source>
</reference>
<proteinExistence type="predicted"/>
<evidence type="ECO:0000313" key="1">
    <source>
        <dbReference type="EMBL" id="KAI3829907.1"/>
    </source>
</evidence>
<organism evidence="1 2">
    <name type="scientific">Smallanthus sonchifolius</name>
    <dbReference type="NCBI Taxonomy" id="185202"/>
    <lineage>
        <taxon>Eukaryota</taxon>
        <taxon>Viridiplantae</taxon>
        <taxon>Streptophyta</taxon>
        <taxon>Embryophyta</taxon>
        <taxon>Tracheophyta</taxon>
        <taxon>Spermatophyta</taxon>
        <taxon>Magnoliopsida</taxon>
        <taxon>eudicotyledons</taxon>
        <taxon>Gunneridae</taxon>
        <taxon>Pentapetalae</taxon>
        <taxon>asterids</taxon>
        <taxon>campanulids</taxon>
        <taxon>Asterales</taxon>
        <taxon>Asteraceae</taxon>
        <taxon>Asteroideae</taxon>
        <taxon>Heliantheae alliance</taxon>
        <taxon>Millerieae</taxon>
        <taxon>Smallanthus</taxon>
    </lineage>
</organism>
<gene>
    <name evidence="1" type="ORF">L1987_04038</name>
</gene>